<evidence type="ECO:0000313" key="2">
    <source>
        <dbReference type="Proteomes" id="UP001380953"/>
    </source>
</evidence>
<protein>
    <submittedName>
        <fullName evidence="1">CD3324 family protein</fullName>
    </submittedName>
</protein>
<reference evidence="1" key="1">
    <citation type="submission" date="2024-03" db="EMBL/GenBank/DDBJ databases">
        <title>Whole genome sequecning of epiphytes from Marcgravia umbellata leaves.</title>
        <authorList>
            <person name="Kumar G."/>
            <person name="Savka M.A."/>
        </authorList>
    </citation>
    <scope>NUCLEOTIDE SEQUENCE</scope>
    <source>
        <strain evidence="1">RIT_BL5</strain>
    </source>
</reference>
<accession>A0ACC6PLK5</accession>
<dbReference type="EMBL" id="JBBKAR010000067">
    <property type="protein sequence ID" value="MEJ8307344.1"/>
    <property type="molecule type" value="Genomic_DNA"/>
</dbReference>
<dbReference type="Proteomes" id="UP001380953">
    <property type="component" value="Unassembled WGS sequence"/>
</dbReference>
<gene>
    <name evidence="1" type="ORF">WKI47_25855</name>
</gene>
<evidence type="ECO:0000313" key="1">
    <source>
        <dbReference type="EMBL" id="MEJ8307344.1"/>
    </source>
</evidence>
<comment type="caution">
    <text evidence="1">The sequence shown here is derived from an EMBL/GenBank/DDBJ whole genome shotgun (WGS) entry which is preliminary data.</text>
</comment>
<sequence>MSEQRNRPYMEKNHEKKLPAQAANTEASKGPAAYRNAAVCLPEELLRQLQRYVGGELLYVPVPAGTKKGWGACSGRREQLEARNADMVRLYGEGVRTEELAERYGLSVERVRRICYGKGLNRGV</sequence>
<organism evidence="1 2">
    <name type="scientific">Saccharibacillus sacchari</name>
    <dbReference type="NCBI Taxonomy" id="456493"/>
    <lineage>
        <taxon>Bacteria</taxon>
        <taxon>Bacillati</taxon>
        <taxon>Bacillota</taxon>
        <taxon>Bacilli</taxon>
        <taxon>Bacillales</taxon>
        <taxon>Paenibacillaceae</taxon>
        <taxon>Saccharibacillus</taxon>
    </lineage>
</organism>
<keyword evidence="2" id="KW-1185">Reference proteome</keyword>
<proteinExistence type="predicted"/>
<name>A0ACC6PLK5_9BACL</name>